<organism evidence="1 2">
    <name type="scientific">Araneus ventricosus</name>
    <name type="common">Orbweaver spider</name>
    <name type="synonym">Epeira ventricosa</name>
    <dbReference type="NCBI Taxonomy" id="182803"/>
    <lineage>
        <taxon>Eukaryota</taxon>
        <taxon>Metazoa</taxon>
        <taxon>Ecdysozoa</taxon>
        <taxon>Arthropoda</taxon>
        <taxon>Chelicerata</taxon>
        <taxon>Arachnida</taxon>
        <taxon>Araneae</taxon>
        <taxon>Araneomorphae</taxon>
        <taxon>Entelegynae</taxon>
        <taxon>Araneoidea</taxon>
        <taxon>Araneidae</taxon>
        <taxon>Araneus</taxon>
    </lineage>
</organism>
<evidence type="ECO:0000313" key="2">
    <source>
        <dbReference type="Proteomes" id="UP000499080"/>
    </source>
</evidence>
<protein>
    <submittedName>
        <fullName evidence="1">Uncharacterized protein</fullName>
    </submittedName>
</protein>
<gene>
    <name evidence="1" type="ORF">AVEN_115090_1</name>
</gene>
<sequence length="139" mass="15912">MSKIGLKKIFNEIDDIGELGMLPGKEGKGLQTELKEVTATIFTELPVLDIFQQVLKRYQVNCLSFDLWKERKFASKLPHQVCHDKLISRKIELAASVHAIWVASSFPGVEYLRLLLVGISERSSLWRKHMDFSGIKRQV</sequence>
<dbReference type="Proteomes" id="UP000499080">
    <property type="component" value="Unassembled WGS sequence"/>
</dbReference>
<dbReference type="EMBL" id="BGPR01000001">
    <property type="protein sequence ID" value="GBL72078.1"/>
    <property type="molecule type" value="Genomic_DNA"/>
</dbReference>
<name>A0A4Y1ZX87_ARAVE</name>
<dbReference type="AlphaFoldDB" id="A0A4Y1ZX87"/>
<accession>A0A4Y1ZX87</accession>
<proteinExistence type="predicted"/>
<reference evidence="1 2" key="1">
    <citation type="journal article" date="2019" name="Sci. Rep.">
        <title>Orb-weaving spider Araneus ventricosus genome elucidates the spidroin gene catalogue.</title>
        <authorList>
            <person name="Kono N."/>
            <person name="Nakamura H."/>
            <person name="Ohtoshi R."/>
            <person name="Moran D.A.P."/>
            <person name="Shinohara A."/>
            <person name="Yoshida Y."/>
            <person name="Fujiwara M."/>
            <person name="Mori M."/>
            <person name="Tomita M."/>
            <person name="Arakawa K."/>
        </authorList>
    </citation>
    <scope>NUCLEOTIDE SEQUENCE [LARGE SCALE GENOMIC DNA]</scope>
</reference>
<comment type="caution">
    <text evidence="1">The sequence shown here is derived from an EMBL/GenBank/DDBJ whole genome shotgun (WGS) entry which is preliminary data.</text>
</comment>
<evidence type="ECO:0000313" key="1">
    <source>
        <dbReference type="EMBL" id="GBL72078.1"/>
    </source>
</evidence>
<keyword evidence="2" id="KW-1185">Reference proteome</keyword>